<dbReference type="Pfam" id="PF00213">
    <property type="entry name" value="OSCP"/>
    <property type="match status" value="1"/>
</dbReference>
<dbReference type="HAMAP" id="MF_01416">
    <property type="entry name" value="ATP_synth_delta_bact"/>
    <property type="match status" value="1"/>
</dbReference>
<evidence type="ECO:0000256" key="6">
    <source>
        <dbReference type="ARBA" id="ARBA00023310"/>
    </source>
</evidence>
<dbReference type="EMBL" id="JAVDUJ010000001">
    <property type="protein sequence ID" value="MDR6939981.1"/>
    <property type="molecule type" value="Genomic_DNA"/>
</dbReference>
<evidence type="ECO:0000256" key="4">
    <source>
        <dbReference type="ARBA" id="ARBA00023065"/>
    </source>
</evidence>
<dbReference type="PANTHER" id="PTHR11910">
    <property type="entry name" value="ATP SYNTHASE DELTA CHAIN"/>
    <property type="match status" value="1"/>
</dbReference>
<keyword evidence="4 7" id="KW-0406">Ion transport</keyword>
<accession>A0ABU1T3L6</accession>
<sequence length="270" mass="30172">MRTGSEAALQQIGQMWEGVLRTQPGQEIMLARLIFDAADILRQHANLLGALEDRSRDANARAVLAREVFAAHIESAVLELVLAVVRENWSEPGDLIQALEYLGIDTVLLGAQREDLLSKTEEELYHAMRVLKKQRDLRLILNDTFYPRAERSKLVERVFAKVNPYTRFLISHAVRRTEHYSIAASLSLYVQRSAQHAKHLVAAVASAIPLSAAQEARLAQILADHYGKEIRLHTTIEPAVIGGLRIHVQDDVIDGTIATRLAAVKDLLKK</sequence>
<evidence type="ECO:0000313" key="8">
    <source>
        <dbReference type="EMBL" id="MDR6939981.1"/>
    </source>
</evidence>
<evidence type="ECO:0000256" key="5">
    <source>
        <dbReference type="ARBA" id="ARBA00023136"/>
    </source>
</evidence>
<organism evidence="8 9">
    <name type="scientific">Arcanobacterium hippocoleae</name>
    <dbReference type="NCBI Taxonomy" id="149017"/>
    <lineage>
        <taxon>Bacteria</taxon>
        <taxon>Bacillati</taxon>
        <taxon>Actinomycetota</taxon>
        <taxon>Actinomycetes</taxon>
        <taxon>Actinomycetales</taxon>
        <taxon>Actinomycetaceae</taxon>
        <taxon>Arcanobacterium</taxon>
    </lineage>
</organism>
<comment type="subcellular location">
    <subcellularLocation>
        <location evidence="7">Cell membrane</location>
        <topology evidence="7">Peripheral membrane protein</topology>
    </subcellularLocation>
    <subcellularLocation>
        <location evidence="1">Membrane</location>
    </subcellularLocation>
</comment>
<keyword evidence="7" id="KW-1003">Cell membrane</keyword>
<comment type="function">
    <text evidence="7">F(1)F(0) ATP synthase produces ATP from ADP in the presence of a proton or sodium gradient. F-type ATPases consist of two structural domains, F(1) containing the extramembraneous catalytic core and F(0) containing the membrane proton channel, linked together by a central stalk and a peripheral stalk. During catalysis, ATP synthesis in the catalytic domain of F(1) is coupled via a rotary mechanism of the central stalk subunits to proton translocation.</text>
</comment>
<protein>
    <recommendedName>
        <fullName evidence="7">ATP synthase subunit delta</fullName>
    </recommendedName>
    <alternativeName>
        <fullName evidence="7">ATP synthase F(1) sector subunit delta</fullName>
    </alternativeName>
    <alternativeName>
        <fullName evidence="7">F-type ATPase subunit delta</fullName>
        <shortName evidence="7">F-ATPase subunit delta</shortName>
    </alternativeName>
</protein>
<evidence type="ECO:0000256" key="3">
    <source>
        <dbReference type="ARBA" id="ARBA00022781"/>
    </source>
</evidence>
<evidence type="ECO:0000256" key="2">
    <source>
        <dbReference type="ARBA" id="ARBA00022448"/>
    </source>
</evidence>
<comment type="similarity">
    <text evidence="7">Belongs to the ATPase delta chain family.</text>
</comment>
<dbReference type="InterPro" id="IPR026015">
    <property type="entry name" value="ATP_synth_OSCP/delta_N_sf"/>
</dbReference>
<dbReference type="InterPro" id="IPR000711">
    <property type="entry name" value="ATPase_OSCP/dsu"/>
</dbReference>
<proteinExistence type="inferred from homology"/>
<dbReference type="NCBIfam" id="NF009967">
    <property type="entry name" value="PRK13430.1"/>
    <property type="match status" value="1"/>
</dbReference>
<keyword evidence="9" id="KW-1185">Reference proteome</keyword>
<keyword evidence="3 7" id="KW-0375">Hydrogen ion transport</keyword>
<evidence type="ECO:0000256" key="1">
    <source>
        <dbReference type="ARBA" id="ARBA00004370"/>
    </source>
</evidence>
<keyword evidence="6 7" id="KW-0066">ATP synthesis</keyword>
<dbReference type="Proteomes" id="UP001266099">
    <property type="component" value="Unassembled WGS sequence"/>
</dbReference>
<comment type="caution">
    <text evidence="8">The sequence shown here is derived from an EMBL/GenBank/DDBJ whole genome shotgun (WGS) entry which is preliminary data.</text>
</comment>
<keyword evidence="5 7" id="KW-0472">Membrane</keyword>
<dbReference type="NCBIfam" id="TIGR01145">
    <property type="entry name" value="ATP_synt_delta"/>
    <property type="match status" value="1"/>
</dbReference>
<keyword evidence="2 7" id="KW-0813">Transport</keyword>
<reference evidence="8 9" key="1">
    <citation type="submission" date="2023-07" db="EMBL/GenBank/DDBJ databases">
        <title>Sequencing the genomes of 1000 actinobacteria strains.</title>
        <authorList>
            <person name="Klenk H.-P."/>
        </authorList>
    </citation>
    <scope>NUCLEOTIDE SEQUENCE [LARGE SCALE GENOMIC DNA]</scope>
    <source>
        <strain evidence="8 9">DSM 15539</strain>
    </source>
</reference>
<evidence type="ECO:0000256" key="7">
    <source>
        <dbReference type="HAMAP-Rule" id="MF_01416"/>
    </source>
</evidence>
<keyword evidence="7" id="KW-0139">CF(1)</keyword>
<dbReference type="RefSeq" id="WP_309957093.1">
    <property type="nucleotide sequence ID" value="NZ_JAVDUJ010000001.1"/>
</dbReference>
<gene>
    <name evidence="7" type="primary">atpH</name>
    <name evidence="8" type="ORF">J2S36_001524</name>
</gene>
<evidence type="ECO:0000313" key="9">
    <source>
        <dbReference type="Proteomes" id="UP001266099"/>
    </source>
</evidence>
<dbReference type="SUPFAM" id="SSF47928">
    <property type="entry name" value="N-terminal domain of the delta subunit of the F1F0-ATP synthase"/>
    <property type="match status" value="1"/>
</dbReference>
<name>A0ABU1T3L6_9ACTO</name>
<comment type="function">
    <text evidence="7">This protein is part of the stalk that links CF(0) to CF(1). It either transmits conformational changes from CF(0) to CF(1) or is implicated in proton conduction.</text>
</comment>